<evidence type="ECO:0000256" key="2">
    <source>
        <dbReference type="SAM" id="MobiDB-lite"/>
    </source>
</evidence>
<protein>
    <submittedName>
        <fullName evidence="3">Spermine/spermidine synthase</fullName>
    </submittedName>
</protein>
<dbReference type="RefSeq" id="WP_242654284.1">
    <property type="nucleotide sequence ID" value="NZ_FNIR01000019.1"/>
</dbReference>
<dbReference type="STRING" id="1052260.SAMN05660199_04469"/>
<dbReference type="NCBIfam" id="NF037959">
    <property type="entry name" value="MFS_SpdSyn"/>
    <property type="match status" value="1"/>
</dbReference>
<sequence length="290" mass="30665">MSRRDRRTPPPEHPDLPGQVQTAGGVAEILGDADRDRSYVLVLDGVPQSHVDLDEPEHLEFEYVRRMGHVLDLAADEGAPLDVVHLGGGALTLPRYVAVTRPGSRQRVVELDEPLTDLVREHLPLPRGARVRVRAADARAGLELLPDASADVVLVDVFAGARTPAHLTSTEFAGQVARVLRPGGVTAWNVSDGPPLRFLRTQAATLAAVFAHVVLIAEPGTLRGRRHGNTVAVASTAELPVAGLTRRCASDPMPSRVVAGTDLTAFVGTAVPVDDATAVPSPEPPAGIFA</sequence>
<evidence type="ECO:0000313" key="3">
    <source>
        <dbReference type="EMBL" id="SDP64262.1"/>
    </source>
</evidence>
<organism evidence="3 4">
    <name type="scientific">Klenkia soli</name>
    <dbReference type="NCBI Taxonomy" id="1052260"/>
    <lineage>
        <taxon>Bacteria</taxon>
        <taxon>Bacillati</taxon>
        <taxon>Actinomycetota</taxon>
        <taxon>Actinomycetes</taxon>
        <taxon>Geodermatophilales</taxon>
        <taxon>Geodermatophilaceae</taxon>
        <taxon>Klenkia</taxon>
    </lineage>
</organism>
<feature type="region of interest" description="Disordered" evidence="2">
    <location>
        <begin position="1"/>
        <end position="20"/>
    </location>
</feature>
<evidence type="ECO:0000313" key="4">
    <source>
        <dbReference type="Proteomes" id="UP000199088"/>
    </source>
</evidence>
<dbReference type="SUPFAM" id="SSF53335">
    <property type="entry name" value="S-adenosyl-L-methionine-dependent methyltransferases"/>
    <property type="match status" value="1"/>
</dbReference>
<accession>A0A1H0UD81</accession>
<dbReference type="PANTHER" id="PTHR43317:SF1">
    <property type="entry name" value="THERMOSPERMINE SYNTHASE ACAULIS5"/>
    <property type="match status" value="1"/>
</dbReference>
<reference evidence="4" key="1">
    <citation type="submission" date="2016-10" db="EMBL/GenBank/DDBJ databases">
        <authorList>
            <person name="Varghese N."/>
            <person name="Submissions S."/>
        </authorList>
    </citation>
    <scope>NUCLEOTIDE SEQUENCE [LARGE SCALE GENOMIC DNA]</scope>
    <source>
        <strain evidence="4">DSM 45843</strain>
    </source>
</reference>
<gene>
    <name evidence="3" type="ORF">SAMN05660199_04469</name>
</gene>
<keyword evidence="1" id="KW-0620">Polyamine biosynthesis</keyword>
<dbReference type="PANTHER" id="PTHR43317">
    <property type="entry name" value="THERMOSPERMINE SYNTHASE ACAULIS5"/>
    <property type="match status" value="1"/>
</dbReference>
<dbReference type="InterPro" id="IPR029063">
    <property type="entry name" value="SAM-dependent_MTases_sf"/>
</dbReference>
<keyword evidence="4" id="KW-1185">Reference proteome</keyword>
<dbReference type="EMBL" id="FNIR01000019">
    <property type="protein sequence ID" value="SDP64262.1"/>
    <property type="molecule type" value="Genomic_DNA"/>
</dbReference>
<dbReference type="CDD" id="cd02440">
    <property type="entry name" value="AdoMet_MTases"/>
    <property type="match status" value="1"/>
</dbReference>
<dbReference type="AlphaFoldDB" id="A0A1H0UD81"/>
<dbReference type="GO" id="GO:0006596">
    <property type="term" value="P:polyamine biosynthetic process"/>
    <property type="evidence" value="ECO:0007669"/>
    <property type="project" value="UniProtKB-KW"/>
</dbReference>
<dbReference type="Gene3D" id="3.40.50.150">
    <property type="entry name" value="Vaccinia Virus protein VP39"/>
    <property type="match status" value="1"/>
</dbReference>
<proteinExistence type="predicted"/>
<dbReference type="Proteomes" id="UP000199088">
    <property type="component" value="Unassembled WGS sequence"/>
</dbReference>
<name>A0A1H0UD81_9ACTN</name>
<evidence type="ECO:0000256" key="1">
    <source>
        <dbReference type="ARBA" id="ARBA00023115"/>
    </source>
</evidence>